<reference evidence="1 2" key="1">
    <citation type="submission" date="2011-02" db="EMBL/GenBank/DDBJ databases">
        <authorList>
            <person name="Weinstock G."/>
            <person name="Sodergren E."/>
            <person name="Clifton S."/>
            <person name="Fulton L."/>
            <person name="Fulton B."/>
            <person name="Courtney L."/>
            <person name="Fronick C."/>
            <person name="Harrison M."/>
            <person name="Strong C."/>
            <person name="Farmer C."/>
            <person name="Delahaunty K."/>
            <person name="Markovic C."/>
            <person name="Hall O."/>
            <person name="Minx P."/>
            <person name="Tomlinson C."/>
            <person name="Mitreva M."/>
            <person name="Hou S."/>
            <person name="Chen J."/>
            <person name="Wollam A."/>
            <person name="Pepin K.H."/>
            <person name="Johnson M."/>
            <person name="Bhonagiri V."/>
            <person name="Zhang X."/>
            <person name="Suruliraj S."/>
            <person name="Warren W."/>
            <person name="Chinwalla A."/>
            <person name="Mardis E.R."/>
            <person name="Wilson R.K."/>
        </authorList>
    </citation>
    <scope>NUCLEOTIDE SEQUENCE [LARGE SCALE GENOMIC DNA]</scope>
    <source>
        <strain evidence="1 2">YIT 11859</strain>
    </source>
</reference>
<dbReference type="Proteomes" id="UP000005156">
    <property type="component" value="Unassembled WGS sequence"/>
</dbReference>
<gene>
    <name evidence="1" type="ORF">HMPREF9439_02634</name>
</gene>
<organism evidence="1 2">
    <name type="scientific">Parasutterella excrementihominis YIT 11859</name>
    <dbReference type="NCBI Taxonomy" id="762966"/>
    <lineage>
        <taxon>Bacteria</taxon>
        <taxon>Pseudomonadati</taxon>
        <taxon>Pseudomonadota</taxon>
        <taxon>Betaproteobacteria</taxon>
        <taxon>Burkholderiales</taxon>
        <taxon>Sutterellaceae</taxon>
        <taxon>Parasutterella</taxon>
    </lineage>
</organism>
<accession>F3QNU8</accession>
<evidence type="ECO:0000313" key="1">
    <source>
        <dbReference type="EMBL" id="EGG50410.1"/>
    </source>
</evidence>
<proteinExistence type="predicted"/>
<dbReference type="AlphaFoldDB" id="F3QNU8"/>
<protein>
    <submittedName>
        <fullName evidence="1">Uncharacterized protein</fullName>
    </submittedName>
</protein>
<comment type="caution">
    <text evidence="1">The sequence shown here is derived from an EMBL/GenBank/DDBJ whole genome shotgun (WGS) entry which is preliminary data.</text>
</comment>
<dbReference type="HOGENOM" id="CLU_3120785_0_0_4"/>
<keyword evidence="2" id="KW-1185">Reference proteome</keyword>
<dbReference type="EMBL" id="AFBP01000097">
    <property type="protein sequence ID" value="EGG50410.1"/>
    <property type="molecule type" value="Genomic_DNA"/>
</dbReference>
<name>F3QNU8_9BURK</name>
<evidence type="ECO:0000313" key="2">
    <source>
        <dbReference type="Proteomes" id="UP000005156"/>
    </source>
</evidence>
<sequence length="50" mass="5590">MKPLFERMAITKNKFSPHEVSSLKINEPLGNFAHLTCCSKNNLLLVAMGD</sequence>